<dbReference type="InterPro" id="IPR038685">
    <property type="entry name" value="PAD_N_sf"/>
</dbReference>
<dbReference type="GO" id="GO:0040016">
    <property type="term" value="P:embryonic cleavage"/>
    <property type="evidence" value="ECO:0007669"/>
    <property type="project" value="Ensembl"/>
</dbReference>
<evidence type="ECO:0000313" key="15">
    <source>
        <dbReference type="Ensembl" id="ENSMSIP00000015184.1"/>
    </source>
</evidence>
<feature type="active site" evidence="11">
    <location>
        <position position="470"/>
    </location>
</feature>
<dbReference type="InterPro" id="IPR036556">
    <property type="entry name" value="PAD_central_sf"/>
</dbReference>
<dbReference type="InterPro" id="IPR013733">
    <property type="entry name" value="Prot_Arg_deaminase_cen_dom"/>
</dbReference>
<protein>
    <recommendedName>
        <fullName evidence="10">Protein-arginine deiminase</fullName>
        <ecNumber evidence="10">3.5.3.15</ecNumber>
    </recommendedName>
</protein>
<dbReference type="Pfam" id="PF03068">
    <property type="entry name" value="PAD"/>
    <property type="match status" value="1"/>
</dbReference>
<dbReference type="GO" id="GO:0005509">
    <property type="term" value="F:calcium ion binding"/>
    <property type="evidence" value="ECO:0007669"/>
    <property type="project" value="UniProtKB-UniRule"/>
</dbReference>
<dbReference type="GO" id="GO:0015631">
    <property type="term" value="F:tubulin binding"/>
    <property type="evidence" value="ECO:0007669"/>
    <property type="project" value="Ensembl"/>
</dbReference>
<dbReference type="AlphaFoldDB" id="A0A8C6MVF9"/>
<dbReference type="GO" id="GO:0044725">
    <property type="term" value="P:epigenetic programming in the zygotic pronuclei"/>
    <property type="evidence" value="ECO:0007669"/>
    <property type="project" value="Ensembl"/>
</dbReference>
<dbReference type="InterPro" id="IPR004303">
    <property type="entry name" value="PAD"/>
</dbReference>
<evidence type="ECO:0000256" key="1">
    <source>
        <dbReference type="ARBA" id="ARBA00004123"/>
    </source>
</evidence>
<dbReference type="SUPFAM" id="SSF49503">
    <property type="entry name" value="Cupredoxins"/>
    <property type="match status" value="1"/>
</dbReference>
<organism evidence="15 16">
    <name type="scientific">Mus spicilegus</name>
    <name type="common">Mound-building mouse</name>
    <dbReference type="NCBI Taxonomy" id="10103"/>
    <lineage>
        <taxon>Eukaryota</taxon>
        <taxon>Metazoa</taxon>
        <taxon>Chordata</taxon>
        <taxon>Craniata</taxon>
        <taxon>Vertebrata</taxon>
        <taxon>Euteleostomi</taxon>
        <taxon>Mammalia</taxon>
        <taxon>Eutheria</taxon>
        <taxon>Euarchontoglires</taxon>
        <taxon>Glires</taxon>
        <taxon>Rodentia</taxon>
        <taxon>Myomorpha</taxon>
        <taxon>Muroidea</taxon>
        <taxon>Muridae</taxon>
        <taxon>Murinae</taxon>
        <taxon>Mus</taxon>
        <taxon>Mus</taxon>
    </lineage>
</organism>
<dbReference type="GO" id="GO:0043143">
    <property type="term" value="P:regulation of translation by machinery localization"/>
    <property type="evidence" value="ECO:0007669"/>
    <property type="project" value="Ensembl"/>
</dbReference>
<feature type="active site" evidence="11">
    <location>
        <position position="468"/>
    </location>
</feature>
<dbReference type="GO" id="GO:0140094">
    <property type="term" value="F:structural constituent of cytoplasmic lattice"/>
    <property type="evidence" value="ECO:0007669"/>
    <property type="project" value="Ensembl"/>
</dbReference>
<keyword evidence="10" id="KW-0378">Hydrolase</keyword>
<evidence type="ECO:0000256" key="10">
    <source>
        <dbReference type="PIRNR" id="PIRNR001247"/>
    </source>
</evidence>
<evidence type="ECO:0000256" key="3">
    <source>
        <dbReference type="ARBA" id="ARBA00022490"/>
    </source>
</evidence>
<comment type="cofactor">
    <cofactor evidence="10">
        <name>Ca(2+)</name>
        <dbReference type="ChEBI" id="CHEBI:29108"/>
    </cofactor>
</comment>
<dbReference type="GO" id="GO:0042802">
    <property type="term" value="F:identical protein binding"/>
    <property type="evidence" value="ECO:0007669"/>
    <property type="project" value="Ensembl"/>
</dbReference>
<evidence type="ECO:0000256" key="8">
    <source>
        <dbReference type="ARBA" id="ARBA00093439"/>
    </source>
</evidence>
<dbReference type="Ensembl" id="ENSMSIT00000019276.1">
    <property type="protein sequence ID" value="ENSMSIP00000015184.1"/>
    <property type="gene ID" value="ENSMSIG00000013004.1"/>
</dbReference>
<sequence>MSFQNSLSLSLVNPTHALCMVGMEITLDISKCAPDKCKSFTIRGSPRILIHISSSVIAGKEDTVVWRSMNHPTVALVRMVAPSPTVDEDKVLVSYFCPDQEVPTATAVLFLTGIEISLEADIYRDGQLDMPSDKQAKKKWMWGMNGWGAILLVNCSPNAVGQPDEQSFQEGPREIQNLSQMNVTVEGPTSILQNYQLILHTSEEEAKKTRVYWSQRGSSVYELVVGPNKPVYLLPTFENRGKETFYVEATEFPSPSFSGLISLSLSLVEKAHDECIPEIPLYKDTVMFRVAPYIFMPSTQMPLEVYLCRELQLQGFVDSVTKLSEKSKVQVVKVYEDPNRQSKWLQDEMAFCYTQAPHKTVSLILDTPRVSKLEDFPMKYTLIPGFGYLIRQTEDHRVASLDSIGNLMVSPPVKAQGKDYPLGRVLIGGSFYPSSEGRDMNKGLREFVYAQQVQAPVELFSDWLMTGHVDQFMCFVPTNDKNNDQKDFRLLLASPSACFELFEQKQEEGYGNVTLFEDIGAEQLLSNGRESKTISQILADKSFREQNAYVEKCISLNRTLLKTELGLEDKDIILIPQLFCLEQLTNVPSNQQSTKLFARPYFPDMLQIIVLGKNLGIPKPFGPKIKGTCCLEEKVCGLLEPLGLKCTFIDDFDCYLANIGDVCASAIINRVPFAFKWWKMTP</sequence>
<evidence type="ECO:0000256" key="2">
    <source>
        <dbReference type="ARBA" id="ARBA00008166"/>
    </source>
</evidence>
<feature type="active site" evidence="11">
    <location>
        <position position="347"/>
    </location>
</feature>
<dbReference type="GO" id="GO:0060473">
    <property type="term" value="C:cortical granule"/>
    <property type="evidence" value="ECO:0007669"/>
    <property type="project" value="UniProtKB-SubCell"/>
</dbReference>
<evidence type="ECO:0000313" key="16">
    <source>
        <dbReference type="Proteomes" id="UP000694415"/>
    </source>
</evidence>
<keyword evidence="5" id="KW-0539">Nucleus</keyword>
<dbReference type="GO" id="GO:0045111">
    <property type="term" value="C:intermediate filament cytoskeleton"/>
    <property type="evidence" value="ECO:0007669"/>
    <property type="project" value="Ensembl"/>
</dbReference>
<dbReference type="Proteomes" id="UP000694415">
    <property type="component" value="Unplaced"/>
</dbReference>
<comment type="subunit">
    <text evidence="9">Homodimers. Associates with alpha-tubulin.</text>
</comment>
<dbReference type="InterPro" id="IPR013732">
    <property type="entry name" value="PAD_N"/>
</dbReference>
<evidence type="ECO:0000259" key="14">
    <source>
        <dbReference type="Pfam" id="PF08527"/>
    </source>
</evidence>
<dbReference type="Gene3D" id="3.75.10.10">
    <property type="entry name" value="L-arginine/glycine Amidinotransferase, Chain A"/>
    <property type="match status" value="1"/>
</dbReference>
<name>A0A8C6MVF9_MUSSI</name>
<dbReference type="FunFam" id="2.60.40.1700:FF:000002">
    <property type="entry name" value="Peptidyl arginine deiminase 6"/>
    <property type="match status" value="1"/>
</dbReference>
<dbReference type="FunFam" id="3.75.10.10:FF:000003">
    <property type="entry name" value="Protein-arginine deiminase type-2"/>
    <property type="match status" value="1"/>
</dbReference>
<evidence type="ECO:0000259" key="13">
    <source>
        <dbReference type="Pfam" id="PF08526"/>
    </source>
</evidence>
<dbReference type="GO" id="GO:0005634">
    <property type="term" value="C:nucleus"/>
    <property type="evidence" value="ECO:0007669"/>
    <property type="project" value="UniProtKB-SubCell"/>
</dbReference>
<dbReference type="GO" id="GO:0140089">
    <property type="term" value="P:protein storage"/>
    <property type="evidence" value="ECO:0007669"/>
    <property type="project" value="Ensembl"/>
</dbReference>
<keyword evidence="16" id="KW-1185">Reference proteome</keyword>
<dbReference type="InterPro" id="IPR008972">
    <property type="entry name" value="Cupredoxin"/>
</dbReference>
<proteinExistence type="inferred from homology"/>
<dbReference type="Gene3D" id="2.60.40.1860">
    <property type="entry name" value="Protein-arginine deiminase, N-terminal domain"/>
    <property type="match status" value="1"/>
</dbReference>
<feature type="domain" description="Protein-arginine deiminase C-terminal" evidence="12">
    <location>
        <begin position="281"/>
        <end position="679"/>
    </location>
</feature>
<evidence type="ECO:0000256" key="5">
    <source>
        <dbReference type="ARBA" id="ARBA00023242"/>
    </source>
</evidence>
<keyword evidence="4" id="KW-0597">Phosphoprotein</keyword>
<dbReference type="PANTHER" id="PTHR10837">
    <property type="entry name" value="PEPTIDYLARGININE DEIMINASE"/>
    <property type="match status" value="1"/>
</dbReference>
<dbReference type="Pfam" id="PF08527">
    <property type="entry name" value="PAD_M"/>
    <property type="match status" value="1"/>
</dbReference>
<dbReference type="Pfam" id="PF08526">
    <property type="entry name" value="PAD_N"/>
    <property type="match status" value="1"/>
</dbReference>
<dbReference type="SUPFAM" id="SSF55909">
    <property type="entry name" value="Pentein"/>
    <property type="match status" value="1"/>
</dbReference>
<dbReference type="GO" id="GO:0004668">
    <property type="term" value="F:protein-arginine deiminase activity"/>
    <property type="evidence" value="ECO:0007669"/>
    <property type="project" value="UniProtKB-UniRule"/>
</dbReference>
<feature type="domain" description="Protein-arginine deiminase (PAD) N-terminal" evidence="13">
    <location>
        <begin position="1"/>
        <end position="112"/>
    </location>
</feature>
<comment type="subcellular location">
    <subcellularLocation>
        <location evidence="7">Cytoplasmic vesicle</location>
        <location evidence="7">Secretory vesicle</location>
        <location evidence="7">Cortical granule</location>
    </subcellularLocation>
    <subcellularLocation>
        <location evidence="1">Nucleus</location>
    </subcellularLocation>
</comment>
<keyword evidence="3 10" id="KW-0963">Cytoplasm</keyword>
<evidence type="ECO:0000256" key="9">
    <source>
        <dbReference type="ARBA" id="ARBA00093588"/>
    </source>
</evidence>
<evidence type="ECO:0000259" key="12">
    <source>
        <dbReference type="Pfam" id="PF03068"/>
    </source>
</evidence>
<dbReference type="GeneTree" id="ENSGT00940000153217"/>
<evidence type="ECO:0000256" key="6">
    <source>
        <dbReference type="ARBA" id="ARBA00023329"/>
    </source>
</evidence>
<evidence type="ECO:0000256" key="11">
    <source>
        <dbReference type="PIRSR" id="PIRSR001247-1"/>
    </source>
</evidence>
<dbReference type="SUPFAM" id="SSF110083">
    <property type="entry name" value="Peptidylarginine deiminase Pad4, middle domain"/>
    <property type="match status" value="1"/>
</dbReference>
<dbReference type="PANTHER" id="PTHR10837:SF4">
    <property type="entry name" value="PROTEIN-ARGININE DEIMINASE TYPE-6"/>
    <property type="match status" value="1"/>
</dbReference>
<comment type="similarity">
    <text evidence="2 10">Belongs to the protein arginine deiminase family.</text>
</comment>
<comment type="function">
    <text evidence="8">Structural constituent of cytoplasmic lattices, which plays a key role in early embryonic development. Cytoplasmic lattices consist in fibrous structures found in the cytoplasm of oocytes and preimplantation embryos. They are required to store maternal proteins critical for embryonic development, such as ribosomal proteins and proteins that control epigenetic reprogramming of the preimplantation embryo, and prevent their degradation or activation. In contrast to other members of the family, does not show protein-arginine deiminase activity due to its inability to bind Ca(2+).</text>
</comment>
<dbReference type="EC" id="3.5.3.15" evidence="10"/>
<reference evidence="15" key="1">
    <citation type="submission" date="2025-08" db="UniProtKB">
        <authorList>
            <consortium name="Ensembl"/>
        </authorList>
    </citation>
    <scope>IDENTIFICATION</scope>
</reference>
<dbReference type="InterPro" id="IPR013530">
    <property type="entry name" value="PAD_C"/>
</dbReference>
<accession>A0A8C6MVF9</accession>
<keyword evidence="6" id="KW-0968">Cytoplasmic vesicle</keyword>
<dbReference type="GO" id="GO:0007010">
    <property type="term" value="P:cytoskeleton organization"/>
    <property type="evidence" value="ECO:0007669"/>
    <property type="project" value="Ensembl"/>
</dbReference>
<evidence type="ECO:0000256" key="4">
    <source>
        <dbReference type="ARBA" id="ARBA00022553"/>
    </source>
</evidence>
<comment type="function">
    <text evidence="10">Catalyzes the deimination of arginine residues of proteins.</text>
</comment>
<feature type="domain" description="Protein-arginine deiminase (PAD) central" evidence="14">
    <location>
        <begin position="114"/>
        <end position="269"/>
    </location>
</feature>
<dbReference type="GO" id="GO:0140095">
    <property type="term" value="C:cytoplasmic lattice"/>
    <property type="evidence" value="ECO:0007669"/>
    <property type="project" value="Ensembl"/>
</dbReference>
<evidence type="ECO:0000256" key="7">
    <source>
        <dbReference type="ARBA" id="ARBA00037865"/>
    </source>
</evidence>
<keyword evidence="10" id="KW-0106">Calcium</keyword>
<dbReference type="GO" id="GO:0001701">
    <property type="term" value="P:in utero embryonic development"/>
    <property type="evidence" value="ECO:0007669"/>
    <property type="project" value="Ensembl"/>
</dbReference>
<dbReference type="PIRSF" id="PIRSF001247">
    <property type="entry name" value="Protein-arginine_deiminase"/>
    <property type="match status" value="1"/>
</dbReference>
<feature type="active site" evidence="11">
    <location>
        <position position="663"/>
    </location>
</feature>
<comment type="catalytic activity">
    <reaction evidence="10">
        <text>L-arginyl-[protein] + H2O = L-citrullyl-[protein] + NH4(+)</text>
        <dbReference type="Rhea" id="RHEA:18089"/>
        <dbReference type="Rhea" id="RHEA-COMP:10532"/>
        <dbReference type="Rhea" id="RHEA-COMP:10588"/>
        <dbReference type="ChEBI" id="CHEBI:15377"/>
        <dbReference type="ChEBI" id="CHEBI:28938"/>
        <dbReference type="ChEBI" id="CHEBI:29965"/>
        <dbReference type="ChEBI" id="CHEBI:83397"/>
        <dbReference type="EC" id="3.5.3.15"/>
    </reaction>
</comment>
<reference evidence="15" key="2">
    <citation type="submission" date="2025-09" db="UniProtKB">
        <authorList>
            <consortium name="Ensembl"/>
        </authorList>
    </citation>
    <scope>IDENTIFICATION</scope>
</reference>
<dbReference type="Gene3D" id="2.60.40.1700">
    <property type="entry name" value="Protein-arginine deiminase, central domain"/>
    <property type="match status" value="1"/>
</dbReference>
<dbReference type="GO" id="GO:0007028">
    <property type="term" value="P:cytoplasm organization"/>
    <property type="evidence" value="ECO:0007669"/>
    <property type="project" value="Ensembl"/>
</dbReference>